<dbReference type="AlphaFoldDB" id="A0AAV2MZ85"/>
<feature type="compositionally biased region" description="Basic and acidic residues" evidence="1">
    <location>
        <begin position="56"/>
        <end position="68"/>
    </location>
</feature>
<sequence length="68" mass="7395">MASGFDSTVVQLTQTSTTHGNTHMQTDAASQQRQLDTPGQPATITSNQASYNNDEVTSKQHTTEKQNK</sequence>
<name>A0AAV2MZ85_9HYME</name>
<feature type="compositionally biased region" description="Low complexity" evidence="1">
    <location>
        <begin position="7"/>
        <end position="18"/>
    </location>
</feature>
<dbReference type="EMBL" id="CAXIPU020001087">
    <property type="protein sequence ID" value="CAL1672878.1"/>
    <property type="molecule type" value="Genomic_DNA"/>
</dbReference>
<feature type="region of interest" description="Disordered" evidence="1">
    <location>
        <begin position="1"/>
        <end position="68"/>
    </location>
</feature>
<comment type="caution">
    <text evidence="2">The sequence shown here is derived from an EMBL/GenBank/DDBJ whole genome shotgun (WGS) entry which is preliminary data.</text>
</comment>
<proteinExistence type="predicted"/>
<dbReference type="Proteomes" id="UP001497644">
    <property type="component" value="Unassembled WGS sequence"/>
</dbReference>
<keyword evidence="3" id="KW-1185">Reference proteome</keyword>
<evidence type="ECO:0000313" key="3">
    <source>
        <dbReference type="Proteomes" id="UP001497644"/>
    </source>
</evidence>
<accession>A0AAV2MZ85</accession>
<evidence type="ECO:0000256" key="1">
    <source>
        <dbReference type="SAM" id="MobiDB-lite"/>
    </source>
</evidence>
<reference evidence="2" key="1">
    <citation type="submission" date="2024-04" db="EMBL/GenBank/DDBJ databases">
        <authorList>
            <consortium name="Molecular Ecology Group"/>
        </authorList>
    </citation>
    <scope>NUCLEOTIDE SEQUENCE</scope>
</reference>
<feature type="compositionally biased region" description="Polar residues" evidence="1">
    <location>
        <begin position="19"/>
        <end position="55"/>
    </location>
</feature>
<gene>
    <name evidence="2" type="ORF">LPLAT_LOCUS12864</name>
</gene>
<protein>
    <submittedName>
        <fullName evidence="2">Uncharacterized protein</fullName>
    </submittedName>
</protein>
<organism evidence="2 3">
    <name type="scientific">Lasius platythorax</name>
    <dbReference type="NCBI Taxonomy" id="488582"/>
    <lineage>
        <taxon>Eukaryota</taxon>
        <taxon>Metazoa</taxon>
        <taxon>Ecdysozoa</taxon>
        <taxon>Arthropoda</taxon>
        <taxon>Hexapoda</taxon>
        <taxon>Insecta</taxon>
        <taxon>Pterygota</taxon>
        <taxon>Neoptera</taxon>
        <taxon>Endopterygota</taxon>
        <taxon>Hymenoptera</taxon>
        <taxon>Apocrita</taxon>
        <taxon>Aculeata</taxon>
        <taxon>Formicoidea</taxon>
        <taxon>Formicidae</taxon>
        <taxon>Formicinae</taxon>
        <taxon>Lasius</taxon>
        <taxon>Lasius</taxon>
    </lineage>
</organism>
<evidence type="ECO:0000313" key="2">
    <source>
        <dbReference type="EMBL" id="CAL1672878.1"/>
    </source>
</evidence>